<feature type="chain" id="PRO_5011980923" evidence="3">
    <location>
        <begin position="21"/>
        <end position="333"/>
    </location>
</feature>
<sequence length="333" mass="34980">MPRILAPLLSVIALAGVAAADPITLHPTTVTEWKAVHGRIEAKDRLPARARIGGTLTELLVSEGDIVSAGQPLARIIDEKLGFQLSALRAQIEAAGAQLTNAQSELRRGEELLRQGVTTVQRLDALRTQVDVLAGQISALEAQADIIVQSQAEGQVLAPTAGRVLTVPVAAGAVVMPGETVAMVSGGGVFLRLAVPERHALHLTEGDTIHIEGASGPVLGRLARLYPLIENGRVIADVEVPDLSDRFEDARVLVRLPVAERQALMIPATAIVTRGGLDFVPVQEARGTVLRAVVPGVRQTDAEGGQVEILSGLVAGDVILPVPAQPGEEVRHD</sequence>
<dbReference type="AlphaFoldDB" id="A0A1N7PIJ5"/>
<feature type="coiled-coil region" evidence="2">
    <location>
        <begin position="85"/>
        <end position="143"/>
    </location>
</feature>
<dbReference type="PANTHER" id="PTHR30469">
    <property type="entry name" value="MULTIDRUG RESISTANCE PROTEIN MDTA"/>
    <property type="match status" value="1"/>
</dbReference>
<keyword evidence="3" id="KW-0732">Signal</keyword>
<dbReference type="EMBL" id="FTOT01000005">
    <property type="protein sequence ID" value="SIT10411.1"/>
    <property type="molecule type" value="Genomic_DNA"/>
</dbReference>
<dbReference type="GO" id="GO:0015562">
    <property type="term" value="F:efflux transmembrane transporter activity"/>
    <property type="evidence" value="ECO:0007669"/>
    <property type="project" value="TreeGrafter"/>
</dbReference>
<dbReference type="RefSeq" id="WP_076532256.1">
    <property type="nucleotide sequence ID" value="NZ_BMEH01000005.1"/>
</dbReference>
<evidence type="ECO:0000256" key="3">
    <source>
        <dbReference type="SAM" id="SignalP"/>
    </source>
</evidence>
<dbReference type="Gene3D" id="2.40.50.100">
    <property type="match status" value="1"/>
</dbReference>
<dbReference type="OrthoDB" id="7914255at2"/>
<dbReference type="STRING" id="1086013.SAMN05421774_105287"/>
<proteinExistence type="inferred from homology"/>
<dbReference type="GO" id="GO:1990281">
    <property type="term" value="C:efflux pump complex"/>
    <property type="evidence" value="ECO:0007669"/>
    <property type="project" value="TreeGrafter"/>
</dbReference>
<dbReference type="Gene3D" id="2.40.420.20">
    <property type="match status" value="1"/>
</dbReference>
<dbReference type="SUPFAM" id="SSF111369">
    <property type="entry name" value="HlyD-like secretion proteins"/>
    <property type="match status" value="1"/>
</dbReference>
<dbReference type="InterPro" id="IPR006143">
    <property type="entry name" value="RND_pump_MFP"/>
</dbReference>
<feature type="domain" description="Multidrug resistance protein MdtA-like barrel-sandwich hybrid" evidence="4">
    <location>
        <begin position="49"/>
        <end position="184"/>
    </location>
</feature>
<evidence type="ECO:0000256" key="2">
    <source>
        <dbReference type="SAM" id="Coils"/>
    </source>
</evidence>
<keyword evidence="2" id="KW-0175">Coiled coil</keyword>
<reference evidence="5 6" key="1">
    <citation type="submission" date="2017-01" db="EMBL/GenBank/DDBJ databases">
        <authorList>
            <person name="Mah S.A."/>
            <person name="Swanson W.J."/>
            <person name="Moy G.W."/>
            <person name="Vacquier V.D."/>
        </authorList>
    </citation>
    <scope>NUCLEOTIDE SEQUENCE [LARGE SCALE GENOMIC DNA]</scope>
    <source>
        <strain evidence="5 6">DSM 26375</strain>
    </source>
</reference>
<evidence type="ECO:0000256" key="1">
    <source>
        <dbReference type="ARBA" id="ARBA00009477"/>
    </source>
</evidence>
<organism evidence="5 6">
    <name type="scientific">Gemmobacter megaterium</name>
    <dbReference type="NCBI Taxonomy" id="1086013"/>
    <lineage>
        <taxon>Bacteria</taxon>
        <taxon>Pseudomonadati</taxon>
        <taxon>Pseudomonadota</taxon>
        <taxon>Alphaproteobacteria</taxon>
        <taxon>Rhodobacterales</taxon>
        <taxon>Paracoccaceae</taxon>
        <taxon>Gemmobacter</taxon>
    </lineage>
</organism>
<gene>
    <name evidence="5" type="ORF">SAMN05421774_105287</name>
</gene>
<dbReference type="Gene3D" id="1.10.287.470">
    <property type="entry name" value="Helix hairpin bin"/>
    <property type="match status" value="1"/>
</dbReference>
<evidence type="ECO:0000313" key="5">
    <source>
        <dbReference type="EMBL" id="SIT10411.1"/>
    </source>
</evidence>
<dbReference type="Pfam" id="PF25917">
    <property type="entry name" value="BSH_RND"/>
    <property type="match status" value="1"/>
</dbReference>
<dbReference type="NCBIfam" id="TIGR01730">
    <property type="entry name" value="RND_mfp"/>
    <property type="match status" value="1"/>
</dbReference>
<evidence type="ECO:0000313" key="6">
    <source>
        <dbReference type="Proteomes" id="UP000186141"/>
    </source>
</evidence>
<feature type="signal peptide" evidence="3">
    <location>
        <begin position="1"/>
        <end position="20"/>
    </location>
</feature>
<accession>A0A1N7PIJ5</accession>
<comment type="similarity">
    <text evidence="1">Belongs to the membrane fusion protein (MFP) (TC 8.A.1) family.</text>
</comment>
<evidence type="ECO:0000259" key="4">
    <source>
        <dbReference type="Pfam" id="PF25917"/>
    </source>
</evidence>
<keyword evidence="6" id="KW-1185">Reference proteome</keyword>
<dbReference type="InterPro" id="IPR058625">
    <property type="entry name" value="MdtA-like_BSH"/>
</dbReference>
<dbReference type="Proteomes" id="UP000186141">
    <property type="component" value="Unassembled WGS sequence"/>
</dbReference>
<protein>
    <submittedName>
        <fullName evidence="5">RND family efflux transporter, MFP subunit</fullName>
    </submittedName>
</protein>
<name>A0A1N7PIJ5_9RHOB</name>
<dbReference type="PANTHER" id="PTHR30469:SF15">
    <property type="entry name" value="HLYD FAMILY OF SECRETION PROTEINS"/>
    <property type="match status" value="1"/>
</dbReference>